<evidence type="ECO:0000259" key="12">
    <source>
        <dbReference type="PROSITE" id="PS50016"/>
    </source>
</evidence>
<accession>A0A9W8HVM7</accession>
<feature type="compositionally biased region" description="Polar residues" evidence="11">
    <location>
        <begin position="925"/>
        <end position="937"/>
    </location>
</feature>
<dbReference type="InterPro" id="IPR001841">
    <property type="entry name" value="Znf_RING"/>
</dbReference>
<evidence type="ECO:0000256" key="6">
    <source>
        <dbReference type="ARBA" id="ARBA00022833"/>
    </source>
</evidence>
<comment type="similarity">
    <text evidence="2">Belongs to the NFX1 family.</text>
</comment>
<sequence length="937" mass="101895">GLSNTLAKRLTNGSYECMICCDKVRPRHATWQCDNCWAVFHIWCVKKWARSSVNEPNARWRCPGCQHARAAAPSHYVCFCGAARDPEPARGCTPHSCGQICGRNRGPHCPHKCPLPCHPGPCPPCTAMAPEQFCFCGRLSYQPRCGADFDPIDGIKSCGAVCGEMLGCGRHKCEQPCHSGLCPPCAHQEQQQCYCGQHTRLARCGDGKPERTFIVREAGQPAESATGYYSCGEVCGEALDCGSHSCSRLCHPRADPSILAHGECPLDPARASACHCGKKLARDLGSPRTACTDPVPSCGALCARQLPGCPHTCKEICHAGPCPPCTVQISAPCDCGSETFQVACCETRSTDERPRCQRLCTKKRVCRRHQCSVRCCASDHVDVDGVVVPSERIAPGTTDPHQCTLPCGRLLRCKAHRCTEPCHRGACPPCRNTGFEELACPCGRTRVFPPVPCGTTLPPCHHPCQRTRDCGHLSLITHECHPDTVPCAPCSMLVAVRCMCGAREMKNVPCHRSHAASCGSICNKLLPCGGHRCTRSCHRPDEPCLRGQPCKQLCGKPRKSCGHPCPLACHSPAMCDESHACETLVELKCACGRLSAKEMCGASAANPRSAQRTLECNDVCKIAERNRRLALAFDLQDRAEAPLSGLVRATYSDDLLRFARANLSWVRDIEAKAAAFVGDRRRGALNFTPMKQAFRAFLHALGPFYGCRSRSVDREPQRSVCWDRSAHSTIPSILLSNAIRYARAPQIICSDQINAANDSDSDFDDTASHDFDHVGSYTNPAADRLRRRIDYLSIQHLRHGLTADELTVEIDKLLPGVPYTVRWVGQDMVEMYCSDIEFKNENLLKWEALLKAKLPLLGVAGLVKGEKSAAPVAAANTAEPLAPTSNASSSPWRRRDSGSAATNYSADHDASTTAATTESATEASDNSVPDNWESLNV</sequence>
<dbReference type="SUPFAM" id="SSF57903">
    <property type="entry name" value="FYVE/PHD zinc finger"/>
    <property type="match status" value="1"/>
</dbReference>
<dbReference type="EMBL" id="JANBUO010000654">
    <property type="protein sequence ID" value="KAJ2802503.1"/>
    <property type="molecule type" value="Genomic_DNA"/>
</dbReference>
<feature type="non-terminal residue" evidence="15">
    <location>
        <position position="1"/>
    </location>
</feature>
<comment type="caution">
    <text evidence="15">The sequence shown here is derived from an EMBL/GenBank/DDBJ whole genome shotgun (WGS) entry which is preliminary data.</text>
</comment>
<keyword evidence="5 10" id="KW-0863">Zinc-finger</keyword>
<dbReference type="GO" id="GO:0000977">
    <property type="term" value="F:RNA polymerase II transcription regulatory region sequence-specific DNA binding"/>
    <property type="evidence" value="ECO:0007669"/>
    <property type="project" value="TreeGrafter"/>
</dbReference>
<evidence type="ECO:0000259" key="13">
    <source>
        <dbReference type="PROSITE" id="PS50089"/>
    </source>
</evidence>
<dbReference type="GO" id="GO:0000981">
    <property type="term" value="F:DNA-binding transcription factor activity, RNA polymerase II-specific"/>
    <property type="evidence" value="ECO:0007669"/>
    <property type="project" value="TreeGrafter"/>
</dbReference>
<dbReference type="PANTHER" id="PTHR12360">
    <property type="entry name" value="NUCLEAR TRANSCRIPTION FACTOR, X-BOX BINDING 1 NFX1"/>
    <property type="match status" value="1"/>
</dbReference>
<dbReference type="InterPro" id="IPR019787">
    <property type="entry name" value="Znf_PHD-finger"/>
</dbReference>
<dbReference type="InterPro" id="IPR000967">
    <property type="entry name" value="Znf_NFX1"/>
</dbReference>
<comment type="subcellular location">
    <subcellularLocation>
        <location evidence="1">Nucleus</location>
    </subcellularLocation>
</comment>
<evidence type="ECO:0000259" key="14">
    <source>
        <dbReference type="PROSITE" id="PS51061"/>
    </source>
</evidence>
<evidence type="ECO:0000256" key="5">
    <source>
        <dbReference type="ARBA" id="ARBA00022771"/>
    </source>
</evidence>
<dbReference type="GO" id="GO:0000122">
    <property type="term" value="P:negative regulation of transcription by RNA polymerase II"/>
    <property type="evidence" value="ECO:0007669"/>
    <property type="project" value="TreeGrafter"/>
</dbReference>
<dbReference type="InterPro" id="IPR001374">
    <property type="entry name" value="R3H_dom"/>
</dbReference>
<keyword evidence="9" id="KW-0539">Nucleus</keyword>
<evidence type="ECO:0000256" key="9">
    <source>
        <dbReference type="ARBA" id="ARBA00023242"/>
    </source>
</evidence>
<gene>
    <name evidence="15" type="primary">FAP1</name>
    <name evidence="15" type="ORF">H4R20_003254</name>
</gene>
<dbReference type="GO" id="GO:0008270">
    <property type="term" value="F:zinc ion binding"/>
    <property type="evidence" value="ECO:0007669"/>
    <property type="project" value="UniProtKB-KW"/>
</dbReference>
<feature type="domain" description="RING-type" evidence="13">
    <location>
        <begin position="17"/>
        <end position="66"/>
    </location>
</feature>
<feature type="domain" description="R3H" evidence="14">
    <location>
        <begin position="663"/>
        <end position="726"/>
    </location>
</feature>
<dbReference type="PROSITE" id="PS51061">
    <property type="entry name" value="R3H"/>
    <property type="match status" value="1"/>
</dbReference>
<dbReference type="SMART" id="SM00438">
    <property type="entry name" value="ZnF_NFX"/>
    <property type="match status" value="8"/>
</dbReference>
<dbReference type="PANTHER" id="PTHR12360:SF12">
    <property type="entry name" value="TRANSCRIPTIONAL REPRESSOR NF-X1"/>
    <property type="match status" value="1"/>
</dbReference>
<dbReference type="Proteomes" id="UP001140094">
    <property type="component" value="Unassembled WGS sequence"/>
</dbReference>
<keyword evidence="7" id="KW-0805">Transcription regulation</keyword>
<dbReference type="OrthoDB" id="6512771at2759"/>
<feature type="compositionally biased region" description="Low complexity" evidence="11">
    <location>
        <begin position="873"/>
        <end position="883"/>
    </location>
</feature>
<dbReference type="InterPro" id="IPR011011">
    <property type="entry name" value="Znf_FYVE_PHD"/>
</dbReference>
<proteinExistence type="inferred from homology"/>
<dbReference type="PROSITE" id="PS50089">
    <property type="entry name" value="ZF_RING_2"/>
    <property type="match status" value="1"/>
</dbReference>
<name>A0A9W8HVM7_9FUNG</name>
<evidence type="ECO:0000313" key="15">
    <source>
        <dbReference type="EMBL" id="KAJ2802503.1"/>
    </source>
</evidence>
<evidence type="ECO:0000256" key="1">
    <source>
        <dbReference type="ARBA" id="ARBA00004123"/>
    </source>
</evidence>
<organism evidence="15 16">
    <name type="scientific">Coemansia guatemalensis</name>
    <dbReference type="NCBI Taxonomy" id="2761395"/>
    <lineage>
        <taxon>Eukaryota</taxon>
        <taxon>Fungi</taxon>
        <taxon>Fungi incertae sedis</taxon>
        <taxon>Zoopagomycota</taxon>
        <taxon>Kickxellomycotina</taxon>
        <taxon>Kickxellomycetes</taxon>
        <taxon>Kickxellales</taxon>
        <taxon>Kickxellaceae</taxon>
        <taxon>Coemansia</taxon>
    </lineage>
</organism>
<dbReference type="GO" id="GO:0005634">
    <property type="term" value="C:nucleus"/>
    <property type="evidence" value="ECO:0007669"/>
    <property type="project" value="UniProtKB-SubCell"/>
</dbReference>
<keyword evidence="4" id="KW-0677">Repeat</keyword>
<feature type="domain" description="PHD-type" evidence="12">
    <location>
        <begin position="14"/>
        <end position="68"/>
    </location>
</feature>
<evidence type="ECO:0000256" key="3">
    <source>
        <dbReference type="ARBA" id="ARBA00022723"/>
    </source>
</evidence>
<dbReference type="InterPro" id="IPR034078">
    <property type="entry name" value="NFX1_fam"/>
</dbReference>
<dbReference type="Gene3D" id="3.30.1370.50">
    <property type="entry name" value="R3H-like domain"/>
    <property type="match status" value="1"/>
</dbReference>
<dbReference type="AlphaFoldDB" id="A0A9W8HVM7"/>
<reference evidence="15" key="1">
    <citation type="submission" date="2022-07" db="EMBL/GenBank/DDBJ databases">
        <title>Phylogenomic reconstructions and comparative analyses of Kickxellomycotina fungi.</title>
        <authorList>
            <person name="Reynolds N.K."/>
            <person name="Stajich J.E."/>
            <person name="Barry K."/>
            <person name="Grigoriev I.V."/>
            <person name="Crous P."/>
            <person name="Smith M.E."/>
        </authorList>
    </citation>
    <scope>NUCLEOTIDE SEQUENCE</scope>
    <source>
        <strain evidence="15">NRRL 1565</strain>
    </source>
</reference>
<feature type="compositionally biased region" description="Low complexity" evidence="11">
    <location>
        <begin position="911"/>
        <end position="924"/>
    </location>
</feature>
<keyword evidence="3" id="KW-0479">Metal-binding</keyword>
<dbReference type="InterPro" id="IPR019786">
    <property type="entry name" value="Zinc_finger_PHD-type_CS"/>
</dbReference>
<dbReference type="PROSITE" id="PS01359">
    <property type="entry name" value="ZF_PHD_1"/>
    <property type="match status" value="1"/>
</dbReference>
<evidence type="ECO:0000256" key="2">
    <source>
        <dbReference type="ARBA" id="ARBA00007269"/>
    </source>
</evidence>
<dbReference type="SUPFAM" id="SSF82708">
    <property type="entry name" value="R3H domain"/>
    <property type="match status" value="1"/>
</dbReference>
<dbReference type="Pfam" id="PF01422">
    <property type="entry name" value="zf-NF-X1"/>
    <property type="match status" value="7"/>
</dbReference>
<protein>
    <submittedName>
        <fullName evidence="15">FKBP12-associated protein</fullName>
    </submittedName>
</protein>
<evidence type="ECO:0000256" key="10">
    <source>
        <dbReference type="PROSITE-ProRule" id="PRU00175"/>
    </source>
</evidence>
<dbReference type="Pfam" id="PF01424">
    <property type="entry name" value="R3H"/>
    <property type="match status" value="1"/>
</dbReference>
<keyword evidence="16" id="KW-1185">Reference proteome</keyword>
<evidence type="ECO:0000256" key="11">
    <source>
        <dbReference type="SAM" id="MobiDB-lite"/>
    </source>
</evidence>
<dbReference type="InterPro" id="IPR036867">
    <property type="entry name" value="R3H_dom_sf"/>
</dbReference>
<evidence type="ECO:0000256" key="4">
    <source>
        <dbReference type="ARBA" id="ARBA00022737"/>
    </source>
</evidence>
<evidence type="ECO:0000256" key="7">
    <source>
        <dbReference type="ARBA" id="ARBA00023015"/>
    </source>
</evidence>
<dbReference type="CDD" id="cd06008">
    <property type="entry name" value="NF-X1-zinc-finger"/>
    <property type="match status" value="4"/>
</dbReference>
<keyword evidence="6" id="KW-0862">Zinc</keyword>
<evidence type="ECO:0000256" key="8">
    <source>
        <dbReference type="ARBA" id="ARBA00023163"/>
    </source>
</evidence>
<evidence type="ECO:0000313" key="16">
    <source>
        <dbReference type="Proteomes" id="UP001140094"/>
    </source>
</evidence>
<dbReference type="PROSITE" id="PS50016">
    <property type="entry name" value="ZF_PHD_2"/>
    <property type="match status" value="1"/>
</dbReference>
<feature type="region of interest" description="Disordered" evidence="11">
    <location>
        <begin position="873"/>
        <end position="937"/>
    </location>
</feature>
<keyword evidence="8" id="KW-0804">Transcription</keyword>